<reference evidence="4" key="1">
    <citation type="submission" date="2020-05" db="EMBL/GenBank/DDBJ databases">
        <authorList>
            <person name="Chiriac C."/>
            <person name="Salcher M."/>
            <person name="Ghai R."/>
            <person name="Kavagutti S V."/>
        </authorList>
    </citation>
    <scope>NUCLEOTIDE SEQUENCE</scope>
</reference>
<evidence type="ECO:0000256" key="1">
    <source>
        <dbReference type="SAM" id="Phobius"/>
    </source>
</evidence>
<feature type="transmembrane region" description="Helical" evidence="1">
    <location>
        <begin position="122"/>
        <end position="143"/>
    </location>
</feature>
<evidence type="ECO:0000259" key="2">
    <source>
        <dbReference type="Pfam" id="PF14340"/>
    </source>
</evidence>
<accession>A0A6J7HNY4</accession>
<dbReference type="Pfam" id="PF14340">
    <property type="entry name" value="DUF4395"/>
    <property type="match status" value="1"/>
</dbReference>
<feature type="transmembrane region" description="Helical" evidence="1">
    <location>
        <begin position="97"/>
        <end position="116"/>
    </location>
</feature>
<feature type="domain" description="DUF4395" evidence="2">
    <location>
        <begin position="23"/>
        <end position="152"/>
    </location>
</feature>
<dbReference type="EMBL" id="CAFBOF010000097">
    <property type="protein sequence ID" value="CAB4992540.1"/>
    <property type="molecule type" value="Genomic_DNA"/>
</dbReference>
<feature type="transmembrane region" description="Helical" evidence="1">
    <location>
        <begin position="30"/>
        <end position="59"/>
    </location>
</feature>
<sequence>MSSLTVKAPPAKVSRLFSFPDPVNEVSARIVAGVVALMALTLLITGWSGLVLVLAYGFVARALTGPTLSPLGQLATRVVTPALGLTPKYVPGPPKRFAQSIGAGLSLTAAILTYGFNNFAAAQVFIAAVFIAATLESVWAFCLGCQIFRGLMKVGVIPESVCERCHDIHAPA</sequence>
<keyword evidence="1" id="KW-0812">Transmembrane</keyword>
<dbReference type="EMBL" id="CAEZYK010000038">
    <property type="protein sequence ID" value="CAB4723389.1"/>
    <property type="molecule type" value="Genomic_DNA"/>
</dbReference>
<dbReference type="EMBL" id="CAFBPQ010000093">
    <property type="protein sequence ID" value="CAB5033575.1"/>
    <property type="molecule type" value="Genomic_DNA"/>
</dbReference>
<evidence type="ECO:0000313" key="5">
    <source>
        <dbReference type="EMBL" id="CAB4992540.1"/>
    </source>
</evidence>
<keyword evidence="1" id="KW-1133">Transmembrane helix</keyword>
<evidence type="ECO:0000313" key="4">
    <source>
        <dbReference type="EMBL" id="CAB4921664.1"/>
    </source>
</evidence>
<evidence type="ECO:0000313" key="6">
    <source>
        <dbReference type="EMBL" id="CAB5033575.1"/>
    </source>
</evidence>
<proteinExistence type="predicted"/>
<organism evidence="4">
    <name type="scientific">freshwater metagenome</name>
    <dbReference type="NCBI Taxonomy" id="449393"/>
    <lineage>
        <taxon>unclassified sequences</taxon>
        <taxon>metagenomes</taxon>
        <taxon>ecological metagenomes</taxon>
    </lineage>
</organism>
<dbReference type="InterPro" id="IPR025508">
    <property type="entry name" value="DUF4395"/>
</dbReference>
<gene>
    <name evidence="3" type="ORF">UFOPK2683_00805</name>
    <name evidence="4" type="ORF">UFOPK3605_01688</name>
    <name evidence="5" type="ORF">UFOPK3897_01813</name>
    <name evidence="6" type="ORF">UFOPK4121_01645</name>
</gene>
<name>A0A6J7HNY4_9ZZZZ</name>
<dbReference type="EMBL" id="CAFBMM010000161">
    <property type="protein sequence ID" value="CAB4921664.1"/>
    <property type="molecule type" value="Genomic_DNA"/>
</dbReference>
<evidence type="ECO:0000313" key="3">
    <source>
        <dbReference type="EMBL" id="CAB4723389.1"/>
    </source>
</evidence>
<keyword evidence="1" id="KW-0472">Membrane</keyword>
<dbReference type="AlphaFoldDB" id="A0A6J7HNY4"/>
<protein>
    <submittedName>
        <fullName evidence="4">Unannotated protein</fullName>
    </submittedName>
</protein>